<evidence type="ECO:0000256" key="3">
    <source>
        <dbReference type="ARBA" id="ARBA00022729"/>
    </source>
</evidence>
<sequence length="1626" mass="171962">MAALTGATMVASLLAVGGTPSATADTKPAAASAQPKPTSTAFPRPADPDAKLRAGIAEAKKQNRPVEVTEVAAETSRTWAYPDGHLVTESYSAPARLKQPDGTWAWMDTSLVEQDGVLKPRVAKADVQFSMGGSGPFATMERAKGQEFSLSWGKALPRPVVKGNVATYVGAAGPSADLVVTALTTGFSHDVVLRERPTGPVEFRIPVESSGLTFGKSEQGGLQLTDTKNKVVAEAPEPVMWDAGADGQQGGEARKSRAGSIATSVVREHGQQVLVLKPDAAWLAAPTTRYPVTVDPTTTLNVVTDTTLGSRSECGNFDSPQETLLTVGGTLYTCAGTSKFQYFRSYLKFDTSALAGKAIYTAALQLWRTQAAGCASRGDGRIRAGRLTGSWTAGWMTWANKPATAEDSVYTPCPTTGVTTPGAMSWPITDWVKKWVSGTPNFGVELQGPSESLVNNWDGYSVTFHSAEMTGTGATPPKLIVQYFLPPEIPTVTAESVDSMDGDHAIVRTSSVKVGYRSSSVDGRNLDYYLSVLDSTAPLPAWTTGGGAAAQWSFSEGADSADSSGNGHHLSYVSGRYTSITGKDGKGMQFNGAPTIPSDGSTGAFLHTDKSFSVSGWVRGDTTAGGALFSQRTAAGEGFLVWYSGSTRNFSMTMYNTATSTSGTTITSSATVPIGTWAHVAAVYDAAAHKMRLYVNGVQSAEGNLTSGWDSYTNGTFFINPSGGIVTPAKVSYDEVRAYQRALSETEIKWMLNLTPPTSGNLPSGQAATKTYDVSNVDTFKISVRACLNGITPTTCSESPYYRITTDAPTLPSDTQTGMEDPTQPILSGMVSRPSGGPVTAKYYLYDNSGSPVGAAPLGSRSLHGGERASFQIPANTVQPGTTYKWQMVACAIDPNGVSEVCTSKTPQVSFTTPGAPPPPPVEDVRHLTLGKDSFVIKTVKTDPTACDGGPCTVTDSAVLRIGGVGADRTAAVVKVKLDELPDGAGVSEGILKLGTPICDGGACLSDAVITAAPLKSPVTSETKASDLVGDVDTDAEPYRLPVSAPQADIAGSEYEWLLLNSNKDEVTTFADAAAVEQPSLALTYLPAGPPSAVLNLVAQAGDASAIASWGMPASNGSVALLSGYDVEVVDGDGIAVKALEVKDPYVAITGLTNGQSYAVRVRSKTPFGTSEWESTSVTPKAVPPPPRNDEICTPFLDTPPVNTVTSATTETGAQEYVNRVRHYYEAQDAVLEGRASTVWEAPGVTPSAPNTAKLSLLNAALVEQRSALESLGQSRTDSSVTLDNSVVQGMSDGTVRVMTNVTRTWTEPDQPAEGAKVRATSGQIEPSAPTINVHVFDRCGNMTVIQVPLDVEQDSSDFDAFDVAYLWDSSGPPSTASATAGYSRQSFAGVADVPPPPANEKYWQYGWNMVALQKNWILGIAMSSHWKPFPNCSKSSCSMPLQWGLDPVRNAMKFYPRGRSWGTGPNAPKASWTSDLAKYILKHSTASITTESCFKVRKKNTVNTISFKVGFEGDQAVGDVNGSFQISTEMKDACERVTSKWIRGYPNKPVTFDPDLGLGECEDVVGNCGIASYRSRIDGYLMFKFYNKGEKKDYQEVRTTVLCDAALPNGTQGGMSVTKNCIRSL</sequence>
<keyword evidence="3 8" id="KW-0732">Signal</keyword>
<evidence type="ECO:0000256" key="2">
    <source>
        <dbReference type="ARBA" id="ARBA00022525"/>
    </source>
</evidence>
<dbReference type="InterPro" id="IPR055372">
    <property type="entry name" value="CBM96"/>
</dbReference>
<keyword evidence="2" id="KW-0964">Secreted</keyword>
<evidence type="ECO:0000313" key="10">
    <source>
        <dbReference type="EMBL" id="GGL18400.1"/>
    </source>
</evidence>
<evidence type="ECO:0000313" key="11">
    <source>
        <dbReference type="Proteomes" id="UP000645217"/>
    </source>
</evidence>
<protein>
    <recommendedName>
        <fullName evidence="9">Fibronectin type-III domain-containing protein</fullName>
    </recommendedName>
</protein>
<evidence type="ECO:0000256" key="7">
    <source>
        <dbReference type="SAM" id="MobiDB-lite"/>
    </source>
</evidence>
<feature type="signal peptide" evidence="8">
    <location>
        <begin position="1"/>
        <end position="24"/>
    </location>
</feature>
<dbReference type="SMART" id="SM00060">
    <property type="entry name" value="FN3"/>
    <property type="match status" value="1"/>
</dbReference>
<dbReference type="GO" id="GO:0016798">
    <property type="term" value="F:hydrolase activity, acting on glycosyl bonds"/>
    <property type="evidence" value="ECO:0007669"/>
    <property type="project" value="UniProtKB-KW"/>
</dbReference>
<gene>
    <name evidence="10" type="ORF">GCM10007964_70540</name>
</gene>
<dbReference type="GO" id="GO:0000272">
    <property type="term" value="P:polysaccharide catabolic process"/>
    <property type="evidence" value="ECO:0007669"/>
    <property type="project" value="UniProtKB-KW"/>
</dbReference>
<feature type="region of interest" description="Disordered" evidence="7">
    <location>
        <begin position="18"/>
        <end position="48"/>
    </location>
</feature>
<keyword evidence="11" id="KW-1185">Reference proteome</keyword>
<feature type="region of interest" description="Disordered" evidence="7">
    <location>
        <begin position="808"/>
        <end position="832"/>
    </location>
</feature>
<dbReference type="Pfam" id="PF24517">
    <property type="entry name" value="CBM96"/>
    <property type="match status" value="1"/>
</dbReference>
<dbReference type="InterPro" id="IPR013783">
    <property type="entry name" value="Ig-like_fold"/>
</dbReference>
<evidence type="ECO:0000256" key="8">
    <source>
        <dbReference type="SAM" id="SignalP"/>
    </source>
</evidence>
<keyword evidence="5" id="KW-0378">Hydrolase</keyword>
<keyword evidence="4" id="KW-1015">Disulfide bond</keyword>
<keyword evidence="5" id="KW-0326">Glycosidase</keyword>
<dbReference type="SUPFAM" id="SSF49899">
    <property type="entry name" value="Concanavalin A-like lectins/glucanases"/>
    <property type="match status" value="1"/>
</dbReference>
<comment type="subcellular location">
    <subcellularLocation>
        <location evidence="1">Secreted</location>
    </subcellularLocation>
</comment>
<comment type="caution">
    <text evidence="10">The sequence shown here is derived from an EMBL/GenBank/DDBJ whole genome shotgun (WGS) entry which is preliminary data.</text>
</comment>
<dbReference type="SMART" id="SM00560">
    <property type="entry name" value="LamGL"/>
    <property type="match status" value="1"/>
</dbReference>
<keyword evidence="6" id="KW-0119">Carbohydrate metabolism</keyword>
<dbReference type="InterPro" id="IPR036116">
    <property type="entry name" value="FN3_sf"/>
</dbReference>
<dbReference type="InterPro" id="IPR006558">
    <property type="entry name" value="LamG-like"/>
</dbReference>
<dbReference type="PROSITE" id="PS50853">
    <property type="entry name" value="FN3"/>
    <property type="match status" value="1"/>
</dbReference>
<feature type="domain" description="Fibronectin type-III" evidence="9">
    <location>
        <begin position="1090"/>
        <end position="1186"/>
    </location>
</feature>
<dbReference type="InterPro" id="IPR003961">
    <property type="entry name" value="FN3_dom"/>
</dbReference>
<dbReference type="Proteomes" id="UP000645217">
    <property type="component" value="Unassembled WGS sequence"/>
</dbReference>
<reference evidence="10" key="1">
    <citation type="journal article" date="2014" name="Int. J. Syst. Evol. Microbiol.">
        <title>Complete genome sequence of Corynebacterium casei LMG S-19264T (=DSM 44701T), isolated from a smear-ripened cheese.</title>
        <authorList>
            <consortium name="US DOE Joint Genome Institute (JGI-PGF)"/>
            <person name="Walter F."/>
            <person name="Albersmeier A."/>
            <person name="Kalinowski J."/>
            <person name="Ruckert C."/>
        </authorList>
    </citation>
    <scope>NUCLEOTIDE SEQUENCE</scope>
    <source>
        <strain evidence="10">JCM 13064</strain>
    </source>
</reference>
<dbReference type="InterPro" id="IPR013320">
    <property type="entry name" value="ConA-like_dom_sf"/>
</dbReference>
<dbReference type="Gene3D" id="2.60.120.200">
    <property type="match status" value="1"/>
</dbReference>
<feature type="compositionally biased region" description="Low complexity" evidence="7">
    <location>
        <begin position="19"/>
        <end position="33"/>
    </location>
</feature>
<dbReference type="NCBIfam" id="NF033679">
    <property type="entry name" value="DNRLRE_dom"/>
    <property type="match status" value="1"/>
</dbReference>
<dbReference type="GO" id="GO:0005576">
    <property type="term" value="C:extracellular region"/>
    <property type="evidence" value="ECO:0007669"/>
    <property type="project" value="UniProtKB-SubCell"/>
</dbReference>
<evidence type="ECO:0000256" key="1">
    <source>
        <dbReference type="ARBA" id="ARBA00004613"/>
    </source>
</evidence>
<evidence type="ECO:0000259" key="9">
    <source>
        <dbReference type="PROSITE" id="PS50853"/>
    </source>
</evidence>
<evidence type="ECO:0000256" key="4">
    <source>
        <dbReference type="ARBA" id="ARBA00023157"/>
    </source>
</evidence>
<accession>A0A917RPU6</accession>
<dbReference type="Pfam" id="PF13385">
    <property type="entry name" value="Laminin_G_3"/>
    <property type="match status" value="1"/>
</dbReference>
<proteinExistence type="predicted"/>
<name>A0A917RPU6_9ACTN</name>
<evidence type="ECO:0000256" key="6">
    <source>
        <dbReference type="ARBA" id="ARBA00023326"/>
    </source>
</evidence>
<reference evidence="10" key="2">
    <citation type="submission" date="2020-09" db="EMBL/GenBank/DDBJ databases">
        <authorList>
            <person name="Sun Q."/>
            <person name="Ohkuma M."/>
        </authorList>
    </citation>
    <scope>NUCLEOTIDE SEQUENCE</scope>
    <source>
        <strain evidence="10">JCM 13064</strain>
    </source>
</reference>
<evidence type="ECO:0000256" key="5">
    <source>
        <dbReference type="ARBA" id="ARBA00023295"/>
    </source>
</evidence>
<feature type="chain" id="PRO_5037646009" description="Fibronectin type-III domain-containing protein" evidence="8">
    <location>
        <begin position="25"/>
        <end position="1626"/>
    </location>
</feature>
<dbReference type="SUPFAM" id="SSF49265">
    <property type="entry name" value="Fibronectin type III"/>
    <property type="match status" value="1"/>
</dbReference>
<dbReference type="CDD" id="cd00063">
    <property type="entry name" value="FN3"/>
    <property type="match status" value="1"/>
</dbReference>
<organism evidence="10 11">
    <name type="scientific">Sphaerisporangium melleum</name>
    <dbReference type="NCBI Taxonomy" id="321316"/>
    <lineage>
        <taxon>Bacteria</taxon>
        <taxon>Bacillati</taxon>
        <taxon>Actinomycetota</taxon>
        <taxon>Actinomycetes</taxon>
        <taxon>Streptosporangiales</taxon>
        <taxon>Streptosporangiaceae</taxon>
        <taxon>Sphaerisporangium</taxon>
    </lineage>
</organism>
<keyword evidence="6" id="KW-0624">Polysaccharide degradation</keyword>
<dbReference type="EMBL" id="BMNT01000061">
    <property type="protein sequence ID" value="GGL18400.1"/>
    <property type="molecule type" value="Genomic_DNA"/>
</dbReference>
<dbReference type="RefSeq" id="WP_189167431.1">
    <property type="nucleotide sequence ID" value="NZ_BMNT01000061.1"/>
</dbReference>
<dbReference type="Gene3D" id="2.60.40.10">
    <property type="entry name" value="Immunoglobulins"/>
    <property type="match status" value="1"/>
</dbReference>